<dbReference type="InterPro" id="IPR045380">
    <property type="entry name" value="LD_TPept_scaffold_dom"/>
</dbReference>
<evidence type="ECO:0000256" key="4">
    <source>
        <dbReference type="ARBA" id="ARBA00022960"/>
    </source>
</evidence>
<comment type="caution">
    <text evidence="9">The sequence shown here is derived from an EMBL/GenBank/DDBJ whole genome shotgun (WGS) entry which is preliminary data.</text>
</comment>
<evidence type="ECO:0000256" key="3">
    <source>
        <dbReference type="ARBA" id="ARBA00022679"/>
    </source>
</evidence>
<dbReference type="CDD" id="cd16913">
    <property type="entry name" value="YkuD_like"/>
    <property type="match status" value="1"/>
</dbReference>
<dbReference type="Proteomes" id="UP000182771">
    <property type="component" value="Unassembled WGS sequence"/>
</dbReference>
<evidence type="ECO:0000259" key="8">
    <source>
        <dbReference type="PROSITE" id="PS52029"/>
    </source>
</evidence>
<evidence type="ECO:0000313" key="10">
    <source>
        <dbReference type="Proteomes" id="UP000182771"/>
    </source>
</evidence>
<evidence type="ECO:0000256" key="6">
    <source>
        <dbReference type="ARBA" id="ARBA00023316"/>
    </source>
</evidence>
<keyword evidence="4 7" id="KW-0133">Cell shape</keyword>
<evidence type="ECO:0000256" key="2">
    <source>
        <dbReference type="ARBA" id="ARBA00005992"/>
    </source>
</evidence>
<dbReference type="GO" id="GO:0004180">
    <property type="term" value="F:carboxypeptidase activity"/>
    <property type="evidence" value="ECO:0007669"/>
    <property type="project" value="UniProtKB-ARBA"/>
</dbReference>
<dbReference type="SUPFAM" id="SSF47090">
    <property type="entry name" value="PGBD-like"/>
    <property type="match status" value="1"/>
</dbReference>
<accession>A0A1H2RW39</accession>
<dbReference type="GO" id="GO:0071555">
    <property type="term" value="P:cell wall organization"/>
    <property type="evidence" value="ECO:0007669"/>
    <property type="project" value="UniProtKB-UniRule"/>
</dbReference>
<feature type="active site" description="Proton donor/acceptor" evidence="7">
    <location>
        <position position="458"/>
    </location>
</feature>
<dbReference type="PANTHER" id="PTHR41533:SF2">
    <property type="entry name" value="BLR7131 PROTEIN"/>
    <property type="match status" value="1"/>
</dbReference>
<dbReference type="SUPFAM" id="SSF141523">
    <property type="entry name" value="L,D-transpeptidase catalytic domain-like"/>
    <property type="match status" value="1"/>
</dbReference>
<keyword evidence="3" id="KW-0808">Transferase</keyword>
<dbReference type="Gene3D" id="1.10.101.10">
    <property type="entry name" value="PGBD-like superfamily/PGBD"/>
    <property type="match status" value="1"/>
</dbReference>
<dbReference type="UniPathway" id="UPA00219"/>
<dbReference type="InterPro" id="IPR005490">
    <property type="entry name" value="LD_TPept_cat_dom"/>
</dbReference>
<dbReference type="GO" id="GO:0008360">
    <property type="term" value="P:regulation of cell shape"/>
    <property type="evidence" value="ECO:0007669"/>
    <property type="project" value="UniProtKB-UniRule"/>
</dbReference>
<dbReference type="GO" id="GO:0016740">
    <property type="term" value="F:transferase activity"/>
    <property type="evidence" value="ECO:0007669"/>
    <property type="project" value="UniProtKB-KW"/>
</dbReference>
<dbReference type="PANTHER" id="PTHR41533">
    <property type="entry name" value="L,D-TRANSPEPTIDASE HI_1667-RELATED"/>
    <property type="match status" value="1"/>
</dbReference>
<dbReference type="OrthoDB" id="9778545at2"/>
<keyword evidence="6 7" id="KW-0961">Cell wall biogenesis/degradation</keyword>
<dbReference type="InterPro" id="IPR036365">
    <property type="entry name" value="PGBD-like_sf"/>
</dbReference>
<dbReference type="AlphaFoldDB" id="A0A1H2RW39"/>
<dbReference type="Pfam" id="PF03734">
    <property type="entry name" value="YkuD"/>
    <property type="match status" value="1"/>
</dbReference>
<name>A0A1H2RW39_9FLAO</name>
<evidence type="ECO:0000313" key="9">
    <source>
        <dbReference type="EMBL" id="SDW23518.1"/>
    </source>
</evidence>
<dbReference type="RefSeq" id="WP_016419834.1">
    <property type="nucleotide sequence ID" value="NZ_FNND01000001.1"/>
</dbReference>
<dbReference type="EMBL" id="FNND01000001">
    <property type="protein sequence ID" value="SDW23518.1"/>
    <property type="molecule type" value="Genomic_DNA"/>
</dbReference>
<evidence type="ECO:0000256" key="7">
    <source>
        <dbReference type="PROSITE-ProRule" id="PRU01373"/>
    </source>
</evidence>
<dbReference type="GO" id="GO:0009252">
    <property type="term" value="P:peptidoglycan biosynthetic process"/>
    <property type="evidence" value="ECO:0007669"/>
    <property type="project" value="UniProtKB-UniPathway"/>
</dbReference>
<proteinExistence type="inferred from homology"/>
<protein>
    <submittedName>
        <fullName evidence="9">Peptidoglycan binding domain-containing protein</fullName>
    </submittedName>
</protein>
<organism evidence="9 10">
    <name type="scientific">Capnocytophaga granulosa</name>
    <dbReference type="NCBI Taxonomy" id="45242"/>
    <lineage>
        <taxon>Bacteria</taxon>
        <taxon>Pseudomonadati</taxon>
        <taxon>Bacteroidota</taxon>
        <taxon>Flavobacteriia</taxon>
        <taxon>Flavobacteriales</taxon>
        <taxon>Flavobacteriaceae</taxon>
        <taxon>Capnocytophaga</taxon>
    </lineage>
</organism>
<dbReference type="Pfam" id="PF01471">
    <property type="entry name" value="PG_binding_1"/>
    <property type="match status" value="1"/>
</dbReference>
<evidence type="ECO:0000256" key="1">
    <source>
        <dbReference type="ARBA" id="ARBA00004752"/>
    </source>
</evidence>
<comment type="similarity">
    <text evidence="2">Belongs to the YkuD family.</text>
</comment>
<sequence length="561" mass="65269">MLKHICLLSVVILFAACRDKGKNGDLLDEMAGREINEPYEPLFLQDTAVVSLKKVTIKDNYYKPAIEREVVDFYKKYNYQTRWLYQNKPSPLFASYIKTLTELTDYGFFPQNYRQHELDSLVGHLYQHKDSLFLKQLETTDREITASFLLLTRHLTQGRIPKVGDDVRVWKRNKPIFDNVELLLKLKDTDSLSTVIEALQPQQTFYKAMAQKYKELLKDTTSYMPFAIADLKSFAVGYSDSTVVALRNQLGLRGYKPMAQGAPAQVDSLLIEAVKQFQRQVGLTADGVPGALTMSYLQMTPTQQRDLLLLNMERLRWQNKDLGEDYILINIPEYRLNLYHKDSLKFTTKVVVGRPDTPTPIFSDSIKFVEFRPTWSVPISIVRKEMIPRIVDSGDSLKYAKRGYKLYENNKEIDPATINWRDEKTLKRNLAFVENPSANNSLGLVKFILHNDMSIYLHDTPSKKLFDNTQRTYSHGCVRVQYPDSLAYQLLKHTAEWNYQKVNDAMQTGRDQYRVHPKQHFVVDISYLTAWVDEAGQLVIRNDPYQFDKEQLKLLERYKKM</sequence>
<dbReference type="Gene3D" id="2.40.440.10">
    <property type="entry name" value="L,D-transpeptidase catalytic domain-like"/>
    <property type="match status" value="1"/>
</dbReference>
<dbReference type="GeneID" id="85017555"/>
<evidence type="ECO:0000256" key="5">
    <source>
        <dbReference type="ARBA" id="ARBA00022984"/>
    </source>
</evidence>
<reference evidence="9 10" key="1">
    <citation type="submission" date="2016-10" db="EMBL/GenBank/DDBJ databases">
        <authorList>
            <person name="Varghese N."/>
            <person name="Submissions S."/>
        </authorList>
    </citation>
    <scope>NUCLEOTIDE SEQUENCE [LARGE SCALE GENOMIC DNA]</scope>
    <source>
        <strain evidence="9 10">DSM 11449</strain>
    </source>
</reference>
<dbReference type="InterPro" id="IPR036366">
    <property type="entry name" value="PGBDSf"/>
</dbReference>
<dbReference type="PROSITE" id="PS52029">
    <property type="entry name" value="LD_TPASE"/>
    <property type="match status" value="1"/>
</dbReference>
<dbReference type="InterPro" id="IPR002477">
    <property type="entry name" value="Peptidoglycan-bd-like"/>
</dbReference>
<dbReference type="InterPro" id="IPR052905">
    <property type="entry name" value="LD-transpeptidase_YkuD-like"/>
</dbReference>
<gene>
    <name evidence="9" type="ORF">SAMN05444420_101590</name>
</gene>
<keyword evidence="10" id="KW-1185">Reference proteome</keyword>
<feature type="active site" description="Nucleophile" evidence="7">
    <location>
        <position position="477"/>
    </location>
</feature>
<dbReference type="PROSITE" id="PS51257">
    <property type="entry name" value="PROKAR_LIPOPROTEIN"/>
    <property type="match status" value="1"/>
</dbReference>
<dbReference type="Pfam" id="PF20142">
    <property type="entry name" value="Scaffold"/>
    <property type="match status" value="1"/>
</dbReference>
<keyword evidence="5 7" id="KW-0573">Peptidoglycan synthesis</keyword>
<comment type="pathway">
    <text evidence="1 7">Cell wall biogenesis; peptidoglycan biosynthesis.</text>
</comment>
<dbReference type="InterPro" id="IPR038063">
    <property type="entry name" value="Transpep_catalytic_dom"/>
</dbReference>
<feature type="domain" description="L,D-TPase catalytic" evidence="8">
    <location>
        <begin position="325"/>
        <end position="505"/>
    </location>
</feature>